<evidence type="ECO:0000313" key="8">
    <source>
        <dbReference type="Proteomes" id="UP000199150"/>
    </source>
</evidence>
<evidence type="ECO:0000256" key="1">
    <source>
        <dbReference type="ARBA" id="ARBA00004459"/>
    </source>
</evidence>
<organism evidence="7 8">
    <name type="scientific">Asticcacaulis taihuensis</name>
    <dbReference type="NCBI Taxonomy" id="260084"/>
    <lineage>
        <taxon>Bacteria</taxon>
        <taxon>Pseudomonadati</taxon>
        <taxon>Pseudomonadota</taxon>
        <taxon>Alphaproteobacteria</taxon>
        <taxon>Caulobacterales</taxon>
        <taxon>Caulobacteraceae</taxon>
        <taxon>Asticcacaulis</taxon>
    </lineage>
</organism>
<accession>A0A1G4S3R3</accession>
<feature type="chain" id="PRO_5011488676" description="17 kDa surface antigen" evidence="5">
    <location>
        <begin position="20"/>
        <end position="143"/>
    </location>
</feature>
<name>A0A1G4S3R3_9CAUL</name>
<comment type="similarity">
    <text evidence="2">Belongs to the rickettsiale 17 kDa surface antigen family.</text>
</comment>
<dbReference type="Pfam" id="PF05433">
    <property type="entry name" value="Rick_17kDa_Anti"/>
    <property type="match status" value="1"/>
</dbReference>
<dbReference type="AlphaFoldDB" id="A0A1G4S3R3"/>
<keyword evidence="8" id="KW-1185">Reference proteome</keyword>
<keyword evidence="5" id="KW-0732">Signal</keyword>
<dbReference type="Proteomes" id="UP000199150">
    <property type="component" value="Unassembled WGS sequence"/>
</dbReference>
<evidence type="ECO:0000256" key="5">
    <source>
        <dbReference type="SAM" id="SignalP"/>
    </source>
</evidence>
<comment type="subcellular location">
    <subcellularLocation>
        <location evidence="1">Cell outer membrane</location>
        <topology evidence="1">Lipid-anchor</topology>
    </subcellularLocation>
</comment>
<dbReference type="EMBL" id="FMTS01000003">
    <property type="protein sequence ID" value="SCW63295.1"/>
    <property type="molecule type" value="Genomic_DNA"/>
</dbReference>
<reference evidence="8" key="1">
    <citation type="submission" date="2016-10" db="EMBL/GenBank/DDBJ databases">
        <authorList>
            <person name="Varghese N."/>
            <person name="Submissions S."/>
        </authorList>
    </citation>
    <scope>NUCLEOTIDE SEQUENCE [LARGE SCALE GENOMIC DNA]</scope>
    <source>
        <strain evidence="8">CGMCC 1.3431</strain>
    </source>
</reference>
<feature type="signal peptide" evidence="5">
    <location>
        <begin position="1"/>
        <end position="19"/>
    </location>
</feature>
<evidence type="ECO:0000256" key="4">
    <source>
        <dbReference type="ARBA" id="ARBA00023288"/>
    </source>
</evidence>
<dbReference type="RefSeq" id="WP_170828296.1">
    <property type="nucleotide sequence ID" value="NZ_CBCRYE010000001.1"/>
</dbReference>
<evidence type="ECO:0000256" key="2">
    <source>
        <dbReference type="ARBA" id="ARBA00008681"/>
    </source>
</evidence>
<proteinExistence type="inferred from homology"/>
<evidence type="ECO:0000256" key="3">
    <source>
        <dbReference type="ARBA" id="ARBA00015281"/>
    </source>
</evidence>
<dbReference type="GO" id="GO:0009279">
    <property type="term" value="C:cell outer membrane"/>
    <property type="evidence" value="ECO:0007669"/>
    <property type="project" value="UniProtKB-SubCell"/>
</dbReference>
<feature type="domain" description="Glycine zipper 2TM" evidence="6">
    <location>
        <begin position="46"/>
        <end position="85"/>
    </location>
</feature>
<keyword evidence="4" id="KW-0449">Lipoprotein</keyword>
<evidence type="ECO:0000313" key="7">
    <source>
        <dbReference type="EMBL" id="SCW63295.1"/>
    </source>
</evidence>
<dbReference type="InterPro" id="IPR008816">
    <property type="entry name" value="Gly_zipper_2TM_dom"/>
</dbReference>
<sequence>MSLKVFALAAGALSLIAGAAAPLAASAQSYDGYCYVKKSDLAGKDAAIGAVAGGIAGNLLGKKGDKTKSTVVGAAVGGAAGYVIGKNSHEKVRCRGANYYVYTKGYYEPAPRADHKVVYFEDRPAGMNYYYISKGKVLRYRGH</sequence>
<dbReference type="STRING" id="260084.SAMN02927928_2366"/>
<evidence type="ECO:0000259" key="6">
    <source>
        <dbReference type="Pfam" id="PF05433"/>
    </source>
</evidence>
<gene>
    <name evidence="7" type="ORF">SAMN02927928_2366</name>
</gene>
<protein>
    <recommendedName>
        <fullName evidence="3">17 kDa surface antigen</fullName>
    </recommendedName>
</protein>